<accession>A0ACC2D6W3</accession>
<evidence type="ECO:0000313" key="1">
    <source>
        <dbReference type="EMBL" id="KAJ7550002.1"/>
    </source>
</evidence>
<keyword evidence="2" id="KW-1185">Reference proteome</keyword>
<name>A0ACC2D6W3_DIPCM</name>
<sequence length="323" mass="36457">MQLLSVEDNLDTKLRDSGFLFDVEMPNLGTELGLSVGLSASKVDEPNNLKERPVQLNLLPLRPLARKASVERNFVSIAALDLPDSGQALDLRSRKNSLLEIDVNQRPATDSFEHLITVASTTDSNITSLFQCDALRNEGSSTKRGREAVQEFDSQHEYRTFELNSSRGGSDEEGGNSRKKLRLAKEQSALLEDNFKEQSTLNPKRKNALAKQLNLTPRQVEVWFQNRRARTKLKQTEVDCEFLKCCWENLTEENRRLHKELQDLRALKVAQPCVITHDFRMPLPATTLTMCPSCERLTKVAKTPNVAFPDSGFRKHAKFSAAC</sequence>
<evidence type="ECO:0000313" key="2">
    <source>
        <dbReference type="Proteomes" id="UP001162992"/>
    </source>
</evidence>
<comment type="caution">
    <text evidence="1">The sequence shown here is derived from an EMBL/GenBank/DDBJ whole genome shotgun (WGS) entry which is preliminary data.</text>
</comment>
<proteinExistence type="predicted"/>
<dbReference type="EMBL" id="CM055098">
    <property type="protein sequence ID" value="KAJ7550002.1"/>
    <property type="molecule type" value="Genomic_DNA"/>
</dbReference>
<protein>
    <submittedName>
        <fullName evidence="1">Uncharacterized protein</fullName>
    </submittedName>
</protein>
<reference evidence="2" key="1">
    <citation type="journal article" date="2024" name="Proc. Natl. Acad. Sci. U.S.A.">
        <title>Extraordinary preservation of gene collinearity over three hundred million years revealed in homosporous lycophytes.</title>
        <authorList>
            <person name="Li C."/>
            <person name="Wickell D."/>
            <person name="Kuo L.Y."/>
            <person name="Chen X."/>
            <person name="Nie B."/>
            <person name="Liao X."/>
            <person name="Peng D."/>
            <person name="Ji J."/>
            <person name="Jenkins J."/>
            <person name="Williams M."/>
            <person name="Shu S."/>
            <person name="Plott C."/>
            <person name="Barry K."/>
            <person name="Rajasekar S."/>
            <person name="Grimwood J."/>
            <person name="Han X."/>
            <person name="Sun S."/>
            <person name="Hou Z."/>
            <person name="He W."/>
            <person name="Dai G."/>
            <person name="Sun C."/>
            <person name="Schmutz J."/>
            <person name="Leebens-Mack J.H."/>
            <person name="Li F.W."/>
            <person name="Wang L."/>
        </authorList>
    </citation>
    <scope>NUCLEOTIDE SEQUENCE [LARGE SCALE GENOMIC DNA]</scope>
    <source>
        <strain evidence="2">cv. PW_Plant_1</strain>
    </source>
</reference>
<dbReference type="Proteomes" id="UP001162992">
    <property type="component" value="Chromosome 7"/>
</dbReference>
<organism evidence="1 2">
    <name type="scientific">Diphasiastrum complanatum</name>
    <name type="common">Issler's clubmoss</name>
    <name type="synonym">Lycopodium complanatum</name>
    <dbReference type="NCBI Taxonomy" id="34168"/>
    <lineage>
        <taxon>Eukaryota</taxon>
        <taxon>Viridiplantae</taxon>
        <taxon>Streptophyta</taxon>
        <taxon>Embryophyta</taxon>
        <taxon>Tracheophyta</taxon>
        <taxon>Lycopodiopsida</taxon>
        <taxon>Lycopodiales</taxon>
        <taxon>Lycopodiaceae</taxon>
        <taxon>Lycopodioideae</taxon>
        <taxon>Diphasiastrum</taxon>
    </lineage>
</organism>
<gene>
    <name evidence="1" type="ORF">O6H91_07G078000</name>
</gene>